<accession>A0A918KPL6</accession>
<dbReference type="NCBIfam" id="TIGR00413">
    <property type="entry name" value="rlpA"/>
    <property type="match status" value="1"/>
</dbReference>
<dbReference type="GO" id="GO:0008932">
    <property type="term" value="F:lytic endotransglycosylase activity"/>
    <property type="evidence" value="ECO:0007669"/>
    <property type="project" value="UniProtKB-UniRule"/>
</dbReference>
<evidence type="ECO:0000256" key="2">
    <source>
        <dbReference type="ARBA" id="ARBA00023239"/>
    </source>
</evidence>
<keyword evidence="4" id="KW-0564">Palmitate</keyword>
<keyword evidence="9" id="KW-1185">Reference proteome</keyword>
<proteinExistence type="inferred from homology"/>
<dbReference type="Gene3D" id="3.30.70.1070">
    <property type="entry name" value="Sporulation related repeat"/>
    <property type="match status" value="1"/>
</dbReference>
<keyword evidence="3 4" id="KW-0961">Cell wall biogenesis/degradation</keyword>
<evidence type="ECO:0000256" key="4">
    <source>
        <dbReference type="HAMAP-Rule" id="MF_02071"/>
    </source>
</evidence>
<dbReference type="GO" id="GO:0005886">
    <property type="term" value="C:plasma membrane"/>
    <property type="evidence" value="ECO:0007669"/>
    <property type="project" value="UniProtKB-SubCell"/>
</dbReference>
<gene>
    <name evidence="4 8" type="primary">rlpA</name>
    <name evidence="8" type="ORF">GCM10007392_41490</name>
</gene>
<dbReference type="PANTHER" id="PTHR34183">
    <property type="entry name" value="ENDOLYTIC PEPTIDOGLYCAN TRANSGLYCOSYLASE RLPA"/>
    <property type="match status" value="1"/>
</dbReference>
<dbReference type="InterPro" id="IPR036908">
    <property type="entry name" value="RlpA-like_sf"/>
</dbReference>
<dbReference type="AlphaFoldDB" id="A0A918KPL6"/>
<reference evidence="8" key="2">
    <citation type="submission" date="2020-09" db="EMBL/GenBank/DDBJ databases">
        <authorList>
            <person name="Sun Q."/>
            <person name="Kim S."/>
        </authorList>
    </citation>
    <scope>NUCLEOTIDE SEQUENCE</scope>
    <source>
        <strain evidence="8">KCTC 22169</strain>
    </source>
</reference>
<dbReference type="PROSITE" id="PS51257">
    <property type="entry name" value="PROKAR_LIPOPROTEIN"/>
    <property type="match status" value="1"/>
</dbReference>
<sequence>MTLQSRCWPLLGATLWLVGACSSQYVAHDTGGAGTANAGRYSISQDRGPDQHIDADQVSEPTPRKEPLSKHGNASPYTVNGRQYHILASAERYREEGLASWYGAKFHGHTTSNGEVFDMYKISAAHKTLPLPTWVRVTNLENGISIVARVNDRGPFHPGRVIDLSYAAAVKLDFVHKGTARVRVEALQGQELDQPVYFVQLGAFSQRNSAKALRDQIAGQIDERVRVQQGDFYRVRIGPVQYDKAIELQRALTSDELGKPLLVVSN</sequence>
<dbReference type="CDD" id="cd22268">
    <property type="entry name" value="DPBB_RlpA-like"/>
    <property type="match status" value="1"/>
</dbReference>
<dbReference type="FunFam" id="2.40.40.10:FF:000003">
    <property type="entry name" value="Endolytic peptidoglycan transglycosylase RlpA"/>
    <property type="match status" value="1"/>
</dbReference>
<dbReference type="HAMAP" id="MF_02071">
    <property type="entry name" value="RlpA"/>
    <property type="match status" value="1"/>
</dbReference>
<keyword evidence="1" id="KW-0732">Signal</keyword>
<dbReference type="EMBL" id="BMXR01000013">
    <property type="protein sequence ID" value="GGX69596.1"/>
    <property type="molecule type" value="Genomic_DNA"/>
</dbReference>
<dbReference type="RefSeq" id="WP_189612346.1">
    <property type="nucleotide sequence ID" value="NZ_BMXR01000013.1"/>
</dbReference>
<dbReference type="PANTHER" id="PTHR34183:SF1">
    <property type="entry name" value="ENDOLYTIC PEPTIDOGLYCAN TRANSGLYCOSYLASE RLPA"/>
    <property type="match status" value="1"/>
</dbReference>
<evidence type="ECO:0000259" key="7">
    <source>
        <dbReference type="PROSITE" id="PS51724"/>
    </source>
</evidence>
<comment type="subcellular location">
    <subcellularLocation>
        <location evidence="4">Cell membrane</location>
        <topology evidence="4">Lipid-anchor</topology>
    </subcellularLocation>
</comment>
<protein>
    <recommendedName>
        <fullName evidence="4">Endolytic peptidoglycan transglycosylase RlpA</fullName>
        <ecNumber evidence="4">4.2.2.-</ecNumber>
    </recommendedName>
</protein>
<feature type="domain" description="SPOR" evidence="7">
    <location>
        <begin position="191"/>
        <end position="266"/>
    </location>
</feature>
<comment type="caution">
    <text evidence="8">The sequence shown here is derived from an EMBL/GenBank/DDBJ whole genome shotgun (WGS) entry which is preliminary data.</text>
</comment>
<comment type="similarity">
    <text evidence="4 5">Belongs to the RlpA family.</text>
</comment>
<comment type="function">
    <text evidence="4">Lytic transglycosylase with a strong preference for naked glycan strands that lack stem peptides.</text>
</comment>
<keyword evidence="2 4" id="KW-0456">Lyase</keyword>
<reference evidence="8" key="1">
    <citation type="journal article" date="2014" name="Int. J. Syst. Evol. Microbiol.">
        <title>Complete genome sequence of Corynebacterium casei LMG S-19264T (=DSM 44701T), isolated from a smear-ripened cheese.</title>
        <authorList>
            <consortium name="US DOE Joint Genome Institute (JGI-PGF)"/>
            <person name="Walter F."/>
            <person name="Albersmeier A."/>
            <person name="Kalinowski J."/>
            <person name="Ruckert C."/>
        </authorList>
    </citation>
    <scope>NUCLEOTIDE SEQUENCE</scope>
    <source>
        <strain evidence="8">KCTC 22169</strain>
    </source>
</reference>
<dbReference type="Pfam" id="PF03330">
    <property type="entry name" value="DPBB_1"/>
    <property type="match status" value="1"/>
</dbReference>
<keyword evidence="4" id="KW-1003">Cell membrane</keyword>
<dbReference type="Pfam" id="PF05036">
    <property type="entry name" value="SPOR"/>
    <property type="match status" value="1"/>
</dbReference>
<dbReference type="InterPro" id="IPR012997">
    <property type="entry name" value="RplA"/>
</dbReference>
<evidence type="ECO:0000313" key="9">
    <source>
        <dbReference type="Proteomes" id="UP000626148"/>
    </source>
</evidence>
<name>A0A918KPL6_9GAMM</name>
<evidence type="ECO:0000256" key="3">
    <source>
        <dbReference type="ARBA" id="ARBA00023316"/>
    </source>
</evidence>
<keyword evidence="4" id="KW-0472">Membrane</keyword>
<dbReference type="GO" id="GO:0009279">
    <property type="term" value="C:cell outer membrane"/>
    <property type="evidence" value="ECO:0007669"/>
    <property type="project" value="TreeGrafter"/>
</dbReference>
<dbReference type="GO" id="GO:0042834">
    <property type="term" value="F:peptidoglycan binding"/>
    <property type="evidence" value="ECO:0007669"/>
    <property type="project" value="InterPro"/>
</dbReference>
<dbReference type="SUPFAM" id="SSF110997">
    <property type="entry name" value="Sporulation related repeat"/>
    <property type="match status" value="1"/>
</dbReference>
<organism evidence="8 9">
    <name type="scientific">Saccharospirillum salsuginis</name>
    <dbReference type="NCBI Taxonomy" id="418750"/>
    <lineage>
        <taxon>Bacteria</taxon>
        <taxon>Pseudomonadati</taxon>
        <taxon>Pseudomonadota</taxon>
        <taxon>Gammaproteobacteria</taxon>
        <taxon>Oceanospirillales</taxon>
        <taxon>Saccharospirillaceae</taxon>
        <taxon>Saccharospirillum</taxon>
    </lineage>
</organism>
<evidence type="ECO:0000256" key="6">
    <source>
        <dbReference type="SAM" id="MobiDB-lite"/>
    </source>
</evidence>
<dbReference type="Proteomes" id="UP000626148">
    <property type="component" value="Unassembled WGS sequence"/>
</dbReference>
<dbReference type="InterPro" id="IPR007730">
    <property type="entry name" value="SPOR-like_dom"/>
</dbReference>
<evidence type="ECO:0000256" key="1">
    <source>
        <dbReference type="ARBA" id="ARBA00022729"/>
    </source>
</evidence>
<evidence type="ECO:0000256" key="5">
    <source>
        <dbReference type="RuleBase" id="RU003495"/>
    </source>
</evidence>
<dbReference type="GO" id="GO:0071555">
    <property type="term" value="P:cell wall organization"/>
    <property type="evidence" value="ECO:0007669"/>
    <property type="project" value="UniProtKB-KW"/>
</dbReference>
<dbReference type="Gene3D" id="2.40.40.10">
    <property type="entry name" value="RlpA-like domain"/>
    <property type="match status" value="1"/>
</dbReference>
<keyword evidence="4 8" id="KW-0449">Lipoprotein</keyword>
<dbReference type="InterPro" id="IPR034718">
    <property type="entry name" value="RlpA"/>
</dbReference>
<dbReference type="EC" id="4.2.2.-" evidence="4"/>
<dbReference type="InterPro" id="IPR009009">
    <property type="entry name" value="RlpA-like_DPBB"/>
</dbReference>
<dbReference type="InterPro" id="IPR036680">
    <property type="entry name" value="SPOR-like_sf"/>
</dbReference>
<dbReference type="PROSITE" id="PS51724">
    <property type="entry name" value="SPOR"/>
    <property type="match status" value="1"/>
</dbReference>
<dbReference type="SUPFAM" id="SSF50685">
    <property type="entry name" value="Barwin-like endoglucanases"/>
    <property type="match status" value="1"/>
</dbReference>
<dbReference type="GO" id="GO:0000270">
    <property type="term" value="P:peptidoglycan metabolic process"/>
    <property type="evidence" value="ECO:0007669"/>
    <property type="project" value="UniProtKB-UniRule"/>
</dbReference>
<feature type="region of interest" description="Disordered" evidence="6">
    <location>
        <begin position="37"/>
        <end position="77"/>
    </location>
</feature>
<evidence type="ECO:0000313" key="8">
    <source>
        <dbReference type="EMBL" id="GGX69596.1"/>
    </source>
</evidence>